<feature type="non-terminal residue" evidence="1">
    <location>
        <position position="45"/>
    </location>
</feature>
<proteinExistence type="predicted"/>
<reference evidence="1" key="1">
    <citation type="journal article" date="2014" name="Front. Microbiol.">
        <title>High frequency of phylogenetically diverse reductive dehalogenase-homologous genes in deep subseafloor sedimentary metagenomes.</title>
        <authorList>
            <person name="Kawai M."/>
            <person name="Futagami T."/>
            <person name="Toyoda A."/>
            <person name="Takaki Y."/>
            <person name="Nishi S."/>
            <person name="Hori S."/>
            <person name="Arai W."/>
            <person name="Tsubouchi T."/>
            <person name="Morono Y."/>
            <person name="Uchiyama I."/>
            <person name="Ito T."/>
            <person name="Fujiyama A."/>
            <person name="Inagaki F."/>
            <person name="Takami H."/>
        </authorList>
    </citation>
    <scope>NUCLEOTIDE SEQUENCE</scope>
    <source>
        <strain evidence="1">Expedition CK06-06</strain>
    </source>
</reference>
<dbReference type="AlphaFoldDB" id="X1MDE0"/>
<sequence>MLTAPLKIVNLNGTLRKDCSIFYNSHPLTNKEDDDEKLLEETSLL</sequence>
<dbReference type="EMBL" id="BARV01003863">
    <property type="protein sequence ID" value="GAI12700.1"/>
    <property type="molecule type" value="Genomic_DNA"/>
</dbReference>
<organism evidence="1">
    <name type="scientific">marine sediment metagenome</name>
    <dbReference type="NCBI Taxonomy" id="412755"/>
    <lineage>
        <taxon>unclassified sequences</taxon>
        <taxon>metagenomes</taxon>
        <taxon>ecological metagenomes</taxon>
    </lineage>
</organism>
<gene>
    <name evidence="1" type="ORF">S06H3_08966</name>
</gene>
<accession>X1MDE0</accession>
<protein>
    <submittedName>
        <fullName evidence="1">Uncharacterized protein</fullName>
    </submittedName>
</protein>
<evidence type="ECO:0000313" key="1">
    <source>
        <dbReference type="EMBL" id="GAI12700.1"/>
    </source>
</evidence>
<name>X1MDE0_9ZZZZ</name>
<comment type="caution">
    <text evidence="1">The sequence shown here is derived from an EMBL/GenBank/DDBJ whole genome shotgun (WGS) entry which is preliminary data.</text>
</comment>